<reference evidence="1 2" key="1">
    <citation type="submission" date="2016-10" db="EMBL/GenBank/DDBJ databases">
        <authorList>
            <person name="de Groot N.N."/>
        </authorList>
    </citation>
    <scope>NUCLEOTIDE SEQUENCE [LARGE SCALE GENOMIC DNA]</scope>
    <source>
        <strain evidence="1 2">DSM 1041</strain>
    </source>
</reference>
<gene>
    <name evidence="1" type="ORF">SAMN04244579_04656</name>
</gene>
<evidence type="ECO:0000313" key="1">
    <source>
        <dbReference type="EMBL" id="SEJ51589.1"/>
    </source>
</evidence>
<proteinExistence type="predicted"/>
<organism evidence="1 2">
    <name type="scientific">Azotobacter beijerinckii</name>
    <dbReference type="NCBI Taxonomy" id="170623"/>
    <lineage>
        <taxon>Bacteria</taxon>
        <taxon>Pseudomonadati</taxon>
        <taxon>Pseudomonadota</taxon>
        <taxon>Gammaproteobacteria</taxon>
        <taxon>Pseudomonadales</taxon>
        <taxon>Pseudomonadaceae</taxon>
        <taxon>Azotobacter</taxon>
    </lineage>
</organism>
<accession>A0A1H6ZDS1</accession>
<dbReference type="AlphaFoldDB" id="A0A1H6ZDS1"/>
<dbReference type="Proteomes" id="UP000199005">
    <property type="component" value="Unassembled WGS sequence"/>
</dbReference>
<sequence length="42" mass="4792">KEPPDRAWRSSSLQSKPLTAEMSSWIKGYNIRQAKSHAKYGT</sequence>
<dbReference type="EMBL" id="FNYO01000142">
    <property type="protein sequence ID" value="SEJ51589.1"/>
    <property type="molecule type" value="Genomic_DNA"/>
</dbReference>
<protein>
    <submittedName>
        <fullName evidence="1">Uncharacterized protein</fullName>
    </submittedName>
</protein>
<feature type="non-terminal residue" evidence="1">
    <location>
        <position position="1"/>
    </location>
</feature>
<name>A0A1H6ZDS1_9GAMM</name>
<evidence type="ECO:0000313" key="2">
    <source>
        <dbReference type="Proteomes" id="UP000199005"/>
    </source>
</evidence>